<dbReference type="RefSeq" id="WP_119816083.1">
    <property type="nucleotide sequence ID" value="NZ_CP025066.1"/>
</dbReference>
<dbReference type="Pfam" id="PF00582">
    <property type="entry name" value="Usp"/>
    <property type="match status" value="1"/>
</dbReference>
<keyword evidence="4" id="KW-1185">Reference proteome</keyword>
<protein>
    <submittedName>
        <fullName evidence="3">Universal stress protein UspA</fullName>
    </submittedName>
</protein>
<dbReference type="AlphaFoldDB" id="A0A343THY0"/>
<comment type="similarity">
    <text evidence="1">Belongs to the universal stress protein A family.</text>
</comment>
<gene>
    <name evidence="3" type="primary">uspA10</name>
    <name evidence="3" type="ORF">AArcSl_1067</name>
</gene>
<dbReference type="GeneID" id="37877412"/>
<dbReference type="InterPro" id="IPR006016">
    <property type="entry name" value="UspA"/>
</dbReference>
<evidence type="ECO:0000259" key="2">
    <source>
        <dbReference type="Pfam" id="PF00582"/>
    </source>
</evidence>
<feature type="domain" description="UspA" evidence="2">
    <location>
        <begin position="3"/>
        <end position="139"/>
    </location>
</feature>
<dbReference type="SUPFAM" id="SSF52402">
    <property type="entry name" value="Adenine nucleotide alpha hydrolases-like"/>
    <property type="match status" value="1"/>
</dbReference>
<organism evidence="3 4">
    <name type="scientific">Halalkaliarchaeum desulfuricum</name>
    <dbReference type="NCBI Taxonomy" id="2055893"/>
    <lineage>
        <taxon>Archaea</taxon>
        <taxon>Methanobacteriati</taxon>
        <taxon>Methanobacteriota</taxon>
        <taxon>Stenosarchaea group</taxon>
        <taxon>Halobacteria</taxon>
        <taxon>Halobacteriales</taxon>
        <taxon>Haloferacaceae</taxon>
        <taxon>Halalkaliarchaeum</taxon>
    </lineage>
</organism>
<evidence type="ECO:0000313" key="3">
    <source>
        <dbReference type="EMBL" id="AUX08702.1"/>
    </source>
</evidence>
<accession>A0A343THY0</accession>
<dbReference type="PANTHER" id="PTHR46268:SF6">
    <property type="entry name" value="UNIVERSAL STRESS PROTEIN UP12"/>
    <property type="match status" value="1"/>
</dbReference>
<dbReference type="InterPro" id="IPR014729">
    <property type="entry name" value="Rossmann-like_a/b/a_fold"/>
</dbReference>
<dbReference type="EMBL" id="CP025066">
    <property type="protein sequence ID" value="AUX08702.1"/>
    <property type="molecule type" value="Genomic_DNA"/>
</dbReference>
<dbReference type="Gene3D" id="3.40.50.620">
    <property type="entry name" value="HUPs"/>
    <property type="match status" value="1"/>
</dbReference>
<dbReference type="KEGG" id="hdf:AArcSl_1067"/>
<proteinExistence type="inferred from homology"/>
<dbReference type="OrthoDB" id="342236at2157"/>
<name>A0A343THY0_9EURY</name>
<sequence>MYTVLLAVDKEQRNVQKLADVVIDFPGSPEEKKAVIVNVEREFDTPDEGERVSSEDMFDASNIPKSVTMVKERLDSAGIETTIRREHGEPSDKILEIADVIDADNIVIGGKKRSPAGKALFGSVTQSVILEAERPVTVIQRE</sequence>
<dbReference type="Proteomes" id="UP000263012">
    <property type="component" value="Chromosome"/>
</dbReference>
<evidence type="ECO:0000313" key="4">
    <source>
        <dbReference type="Proteomes" id="UP000263012"/>
    </source>
</evidence>
<dbReference type="InterPro" id="IPR006015">
    <property type="entry name" value="Universal_stress_UspA"/>
</dbReference>
<reference evidence="4" key="1">
    <citation type="submission" date="2017-11" db="EMBL/GenBank/DDBJ databases">
        <title>Phenotypic and genomic properties of facultatively anaerobic sulfur-reducing natronoarchaea from hypersaline soda lakes.</title>
        <authorList>
            <person name="Sorokin D.Y."/>
            <person name="Kublanov I.V."/>
            <person name="Roman P."/>
            <person name="Sinninghe Damste J.S."/>
            <person name="Golyshin P.N."/>
            <person name="Rojo D."/>
            <person name="Ciordia S."/>
            <person name="Mena M.D.C."/>
            <person name="Ferrer M."/>
            <person name="Messina E."/>
            <person name="Smedile F."/>
            <person name="La Spada G."/>
            <person name="La Cono V."/>
            <person name="Yakimov M.M."/>
        </authorList>
    </citation>
    <scope>NUCLEOTIDE SEQUENCE [LARGE SCALE GENOMIC DNA]</scope>
    <source>
        <strain evidence="4">AArc-Sl</strain>
    </source>
</reference>
<evidence type="ECO:0000256" key="1">
    <source>
        <dbReference type="ARBA" id="ARBA00008791"/>
    </source>
</evidence>
<dbReference type="PRINTS" id="PR01438">
    <property type="entry name" value="UNVRSLSTRESS"/>
</dbReference>
<dbReference type="PANTHER" id="PTHR46268">
    <property type="entry name" value="STRESS RESPONSE PROTEIN NHAX"/>
    <property type="match status" value="1"/>
</dbReference>
<dbReference type="CDD" id="cd00293">
    <property type="entry name" value="USP-like"/>
    <property type="match status" value="1"/>
</dbReference>